<reference evidence="3" key="1">
    <citation type="submission" date="2022-07" db="EMBL/GenBank/DDBJ databases">
        <title>Phylogenomic reconstructions and comparative analyses of Kickxellomycotina fungi.</title>
        <authorList>
            <person name="Reynolds N.K."/>
            <person name="Stajich J.E."/>
            <person name="Barry K."/>
            <person name="Grigoriev I.V."/>
            <person name="Crous P."/>
            <person name="Smith M.E."/>
        </authorList>
    </citation>
    <scope>NUCLEOTIDE SEQUENCE</scope>
    <source>
        <strain evidence="3">RSA 861</strain>
    </source>
</reference>
<keyword evidence="2" id="KW-0732">Signal</keyword>
<evidence type="ECO:0000256" key="2">
    <source>
        <dbReference type="SAM" id="SignalP"/>
    </source>
</evidence>
<feature type="transmembrane region" description="Helical" evidence="1">
    <location>
        <begin position="307"/>
        <end position="330"/>
    </location>
</feature>
<dbReference type="AlphaFoldDB" id="A0A9W8DQN1"/>
<feature type="transmembrane region" description="Helical" evidence="1">
    <location>
        <begin position="273"/>
        <end position="295"/>
    </location>
</feature>
<feature type="transmembrane region" description="Helical" evidence="1">
    <location>
        <begin position="390"/>
        <end position="412"/>
    </location>
</feature>
<dbReference type="EMBL" id="JANBPT010000493">
    <property type="protein sequence ID" value="KAJ1918800.1"/>
    <property type="molecule type" value="Genomic_DNA"/>
</dbReference>
<feature type="transmembrane region" description="Helical" evidence="1">
    <location>
        <begin position="350"/>
        <end position="370"/>
    </location>
</feature>
<dbReference type="Proteomes" id="UP001150569">
    <property type="component" value="Unassembled WGS sequence"/>
</dbReference>
<evidence type="ECO:0000313" key="3">
    <source>
        <dbReference type="EMBL" id="KAJ1918800.1"/>
    </source>
</evidence>
<sequence>MRIPALRFGGLLAAGLAYLASCPTHAALTLTATNETIVAYNLPLFGRGTSPPDTPYPARLIQVSLDDRCELTMDGQLRYDLATNATDRIVAIVNPTPECPRVLFILQANQSPVRATARALVASVETFLFPSFFDSDVEVGGLNEPTFNYYKEALPFPAANLVAVGADGAAIMIDALSRSNSSSGLPVLLAHEVSPWDTYLNSVGYAVVRWVFFSINLMSALFVAYHMVRLVLREGIVLKERYLFRVATCFFLILHFVFYMACPIEKVFTRPEAAVYLIGTLFECFAYIFLILQWVRVIHSIYSWRYLNSFLVFFVVISTFTLILSISLVLKVYYPASLPLRSFLRVMQLFIIPISVLIEISVMVYTGVLISRSQWAQRKSGSGPMALVKLTYLCILSCCGWVLVSLFMILGITAWQSPRVTTFMISSVCSQVSSLLAATAIFWTLAAASKVSQSTAKPGSLTTRQRSTKSGFLMGSLVGGCADTPQTMSHTLTGACEEEDERGAITEKRDHHLSHSSCFAASSTVICDTPPADPWQNISEEMTFQPEGYNPKIIL</sequence>
<proteinExistence type="predicted"/>
<keyword evidence="1" id="KW-0472">Membrane</keyword>
<comment type="caution">
    <text evidence="3">The sequence shown here is derived from an EMBL/GenBank/DDBJ whole genome shotgun (WGS) entry which is preliminary data.</text>
</comment>
<feature type="transmembrane region" description="Helical" evidence="1">
    <location>
        <begin position="242"/>
        <end position="261"/>
    </location>
</feature>
<gene>
    <name evidence="3" type="ORF">IWQ60_007406</name>
</gene>
<accession>A0A9W8DQN1</accession>
<name>A0A9W8DQN1_9FUNG</name>
<evidence type="ECO:0000313" key="4">
    <source>
        <dbReference type="Proteomes" id="UP001150569"/>
    </source>
</evidence>
<organism evidence="3 4">
    <name type="scientific">Tieghemiomyces parasiticus</name>
    <dbReference type="NCBI Taxonomy" id="78921"/>
    <lineage>
        <taxon>Eukaryota</taxon>
        <taxon>Fungi</taxon>
        <taxon>Fungi incertae sedis</taxon>
        <taxon>Zoopagomycota</taxon>
        <taxon>Kickxellomycotina</taxon>
        <taxon>Dimargaritomycetes</taxon>
        <taxon>Dimargaritales</taxon>
        <taxon>Dimargaritaceae</taxon>
        <taxon>Tieghemiomyces</taxon>
    </lineage>
</organism>
<keyword evidence="1" id="KW-0812">Transmembrane</keyword>
<evidence type="ECO:0000256" key="1">
    <source>
        <dbReference type="SAM" id="Phobius"/>
    </source>
</evidence>
<protein>
    <submittedName>
        <fullName evidence="3">Uncharacterized protein</fullName>
    </submittedName>
</protein>
<dbReference type="OrthoDB" id="5570949at2759"/>
<keyword evidence="4" id="KW-1185">Reference proteome</keyword>
<feature type="transmembrane region" description="Helical" evidence="1">
    <location>
        <begin position="424"/>
        <end position="448"/>
    </location>
</feature>
<feature type="signal peptide" evidence="2">
    <location>
        <begin position="1"/>
        <end position="26"/>
    </location>
</feature>
<feature type="chain" id="PRO_5040722273" evidence="2">
    <location>
        <begin position="27"/>
        <end position="555"/>
    </location>
</feature>
<feature type="transmembrane region" description="Helical" evidence="1">
    <location>
        <begin position="210"/>
        <end position="230"/>
    </location>
</feature>
<keyword evidence="1" id="KW-1133">Transmembrane helix</keyword>